<reference evidence="3 4" key="1">
    <citation type="submission" date="2021-01" db="EMBL/GenBank/DDBJ databases">
        <title>Whole genome shotgun sequence of Catellatospora coxensis NBRC 107359.</title>
        <authorList>
            <person name="Komaki H."/>
            <person name="Tamura T."/>
        </authorList>
    </citation>
    <scope>NUCLEOTIDE SEQUENCE [LARGE SCALE GENOMIC DNA]</scope>
    <source>
        <strain evidence="3 4">NBRC 107359</strain>
    </source>
</reference>
<feature type="compositionally biased region" description="Basic and acidic residues" evidence="1">
    <location>
        <begin position="1"/>
        <end position="10"/>
    </location>
</feature>
<feature type="region of interest" description="Disordered" evidence="1">
    <location>
        <begin position="76"/>
        <end position="110"/>
    </location>
</feature>
<evidence type="ECO:0000313" key="4">
    <source>
        <dbReference type="Proteomes" id="UP000630887"/>
    </source>
</evidence>
<keyword evidence="2" id="KW-0812">Transmembrane</keyword>
<evidence type="ECO:0000313" key="3">
    <source>
        <dbReference type="EMBL" id="GIG09427.1"/>
    </source>
</evidence>
<dbReference type="InterPro" id="IPR019051">
    <property type="entry name" value="Trp_biosyn_TM_oprn/chp"/>
</dbReference>
<dbReference type="Pfam" id="PF09534">
    <property type="entry name" value="Trp_oprn_chp"/>
    <property type="match status" value="1"/>
</dbReference>
<keyword evidence="2" id="KW-1133">Transmembrane helix</keyword>
<feature type="transmembrane region" description="Helical" evidence="2">
    <location>
        <begin position="53"/>
        <end position="71"/>
    </location>
</feature>
<name>A0A8J3L026_9ACTN</name>
<organism evidence="3 4">
    <name type="scientific">Catellatospora coxensis</name>
    <dbReference type="NCBI Taxonomy" id="310354"/>
    <lineage>
        <taxon>Bacteria</taxon>
        <taxon>Bacillati</taxon>
        <taxon>Actinomycetota</taxon>
        <taxon>Actinomycetes</taxon>
        <taxon>Micromonosporales</taxon>
        <taxon>Micromonosporaceae</taxon>
        <taxon>Catellatospora</taxon>
    </lineage>
</organism>
<dbReference type="RefSeq" id="WP_203696401.1">
    <property type="nucleotide sequence ID" value="NZ_BAAALC010000009.1"/>
</dbReference>
<dbReference type="EMBL" id="BONI01000065">
    <property type="protein sequence ID" value="GIG09427.1"/>
    <property type="molecule type" value="Genomic_DNA"/>
</dbReference>
<gene>
    <name evidence="3" type="ORF">Cco03nite_61270</name>
</gene>
<dbReference type="AlphaFoldDB" id="A0A8J3L026"/>
<dbReference type="Proteomes" id="UP000630887">
    <property type="component" value="Unassembled WGS sequence"/>
</dbReference>
<evidence type="ECO:0000256" key="1">
    <source>
        <dbReference type="SAM" id="MobiDB-lite"/>
    </source>
</evidence>
<sequence length="110" mass="11887">MTARPAHEVDPQAGPATGDGAARARSRRTRLIVILGLAVLAVLWFVPGGTVSWVRPALLALAAGVVAVWYWRRSGGHARREAPAAPRAEDTRDLWDALDRGEDLTDDPRV</sequence>
<protein>
    <submittedName>
        <fullName evidence="3">Uncharacterized protein</fullName>
    </submittedName>
</protein>
<feature type="compositionally biased region" description="Basic and acidic residues" evidence="1">
    <location>
        <begin position="78"/>
        <end position="110"/>
    </location>
</feature>
<proteinExistence type="predicted"/>
<feature type="region of interest" description="Disordered" evidence="1">
    <location>
        <begin position="1"/>
        <end position="24"/>
    </location>
</feature>
<accession>A0A8J3L026</accession>
<comment type="caution">
    <text evidence="3">The sequence shown here is derived from an EMBL/GenBank/DDBJ whole genome shotgun (WGS) entry which is preliminary data.</text>
</comment>
<keyword evidence="2" id="KW-0472">Membrane</keyword>
<feature type="transmembrane region" description="Helical" evidence="2">
    <location>
        <begin position="31"/>
        <end position="47"/>
    </location>
</feature>
<keyword evidence="4" id="KW-1185">Reference proteome</keyword>
<evidence type="ECO:0000256" key="2">
    <source>
        <dbReference type="SAM" id="Phobius"/>
    </source>
</evidence>